<dbReference type="HOGENOM" id="CLU_2961713_0_0_1"/>
<name>A0A0C9YSU8_9AGAM</name>
<reference evidence="2" key="2">
    <citation type="submission" date="2015-01" db="EMBL/GenBank/DDBJ databases">
        <title>Evolutionary Origins and Diversification of the Mycorrhizal Mutualists.</title>
        <authorList>
            <consortium name="DOE Joint Genome Institute"/>
            <consortium name="Mycorrhizal Genomics Consortium"/>
            <person name="Kohler A."/>
            <person name="Kuo A."/>
            <person name="Nagy L.G."/>
            <person name="Floudas D."/>
            <person name="Copeland A."/>
            <person name="Barry K.W."/>
            <person name="Cichocki N."/>
            <person name="Veneault-Fourrey C."/>
            <person name="LaButti K."/>
            <person name="Lindquist E.A."/>
            <person name="Lipzen A."/>
            <person name="Lundell T."/>
            <person name="Morin E."/>
            <person name="Murat C."/>
            <person name="Riley R."/>
            <person name="Ohm R."/>
            <person name="Sun H."/>
            <person name="Tunlid A."/>
            <person name="Henrissat B."/>
            <person name="Grigoriev I.V."/>
            <person name="Hibbett D.S."/>
            <person name="Martin F."/>
        </authorList>
    </citation>
    <scope>NUCLEOTIDE SEQUENCE [LARGE SCALE GENOMIC DNA]</scope>
    <source>
        <strain evidence="2">441</strain>
    </source>
</reference>
<reference evidence="1 2" key="1">
    <citation type="submission" date="2014-04" db="EMBL/GenBank/DDBJ databases">
        <authorList>
            <consortium name="DOE Joint Genome Institute"/>
            <person name="Kuo A."/>
            <person name="Kohler A."/>
            <person name="Costa M.D."/>
            <person name="Nagy L.G."/>
            <person name="Floudas D."/>
            <person name="Copeland A."/>
            <person name="Barry K.W."/>
            <person name="Cichocki N."/>
            <person name="Veneault-Fourrey C."/>
            <person name="LaButti K."/>
            <person name="Lindquist E.A."/>
            <person name="Lipzen A."/>
            <person name="Lundell T."/>
            <person name="Morin E."/>
            <person name="Murat C."/>
            <person name="Sun H."/>
            <person name="Tunlid A."/>
            <person name="Henrissat B."/>
            <person name="Grigoriev I.V."/>
            <person name="Hibbett D.S."/>
            <person name="Martin F."/>
            <person name="Nordberg H.P."/>
            <person name="Cantor M.N."/>
            <person name="Hua S.X."/>
        </authorList>
    </citation>
    <scope>NUCLEOTIDE SEQUENCE [LARGE SCALE GENOMIC DNA]</scope>
    <source>
        <strain evidence="1 2">441</strain>
    </source>
</reference>
<protein>
    <submittedName>
        <fullName evidence="1">Uncharacterized protein</fullName>
    </submittedName>
</protein>
<dbReference type="EMBL" id="KN833839">
    <property type="protein sequence ID" value="KIK17064.1"/>
    <property type="molecule type" value="Genomic_DNA"/>
</dbReference>
<evidence type="ECO:0000313" key="2">
    <source>
        <dbReference type="Proteomes" id="UP000054018"/>
    </source>
</evidence>
<evidence type="ECO:0000313" key="1">
    <source>
        <dbReference type="EMBL" id="KIK17064.1"/>
    </source>
</evidence>
<gene>
    <name evidence="1" type="ORF">PISMIDRAFT_685712</name>
</gene>
<keyword evidence="2" id="KW-1185">Reference proteome</keyword>
<organism evidence="1 2">
    <name type="scientific">Pisolithus microcarpus 441</name>
    <dbReference type="NCBI Taxonomy" id="765257"/>
    <lineage>
        <taxon>Eukaryota</taxon>
        <taxon>Fungi</taxon>
        <taxon>Dikarya</taxon>
        <taxon>Basidiomycota</taxon>
        <taxon>Agaricomycotina</taxon>
        <taxon>Agaricomycetes</taxon>
        <taxon>Agaricomycetidae</taxon>
        <taxon>Boletales</taxon>
        <taxon>Sclerodermatineae</taxon>
        <taxon>Pisolithaceae</taxon>
        <taxon>Pisolithus</taxon>
    </lineage>
</organism>
<dbReference type="Proteomes" id="UP000054018">
    <property type="component" value="Unassembled WGS sequence"/>
</dbReference>
<sequence length="59" mass="6464">MTRGRACMANGETSGISRKTRDCLHWDTFHSPAAVMIKICVAELRHANRAAPTLPAARD</sequence>
<proteinExistence type="predicted"/>
<dbReference type="AlphaFoldDB" id="A0A0C9YSU8"/>
<accession>A0A0C9YSU8</accession>